<dbReference type="EMBL" id="SJPT01000004">
    <property type="protein sequence ID" value="TWU23352.1"/>
    <property type="molecule type" value="Genomic_DNA"/>
</dbReference>
<dbReference type="PANTHER" id="PTHR11601">
    <property type="entry name" value="CYSTEINE DESULFURYLASE FAMILY MEMBER"/>
    <property type="match status" value="1"/>
</dbReference>
<dbReference type="EC" id="2.8.1.7" evidence="10"/>
<comment type="catalytic activity">
    <reaction evidence="8">
        <text>(sulfur carrier)-H + L-cysteine = (sulfur carrier)-SH + L-alanine</text>
        <dbReference type="Rhea" id="RHEA:43892"/>
        <dbReference type="Rhea" id="RHEA-COMP:14737"/>
        <dbReference type="Rhea" id="RHEA-COMP:14739"/>
        <dbReference type="ChEBI" id="CHEBI:29917"/>
        <dbReference type="ChEBI" id="CHEBI:35235"/>
        <dbReference type="ChEBI" id="CHEBI:57972"/>
        <dbReference type="ChEBI" id="CHEBI:64428"/>
        <dbReference type="EC" id="2.8.1.7"/>
    </reaction>
</comment>
<evidence type="ECO:0000256" key="8">
    <source>
        <dbReference type="ARBA" id="ARBA00050776"/>
    </source>
</evidence>
<comment type="cofactor">
    <cofactor evidence="1">
        <name>pyridoxal 5'-phosphate</name>
        <dbReference type="ChEBI" id="CHEBI:597326"/>
    </cofactor>
</comment>
<evidence type="ECO:0000256" key="6">
    <source>
        <dbReference type="ARBA" id="ARBA00023004"/>
    </source>
</evidence>
<keyword evidence="4" id="KW-0479">Metal-binding</keyword>
<dbReference type="InterPro" id="IPR016454">
    <property type="entry name" value="Cysteine_dSase"/>
</dbReference>
<dbReference type="OrthoDB" id="9808002at2"/>
<name>A0A5C6CGN5_9BACT</name>
<dbReference type="Gene3D" id="1.10.260.50">
    <property type="match status" value="1"/>
</dbReference>
<dbReference type="GO" id="GO:0031071">
    <property type="term" value="F:cysteine desulfurase activity"/>
    <property type="evidence" value="ECO:0007669"/>
    <property type="project" value="UniProtKB-EC"/>
</dbReference>
<evidence type="ECO:0000256" key="3">
    <source>
        <dbReference type="ARBA" id="ARBA00022679"/>
    </source>
</evidence>
<keyword evidence="11" id="KW-1185">Reference proteome</keyword>
<dbReference type="Gene3D" id="3.90.1150.10">
    <property type="entry name" value="Aspartate Aminotransferase, domain 1"/>
    <property type="match status" value="1"/>
</dbReference>
<dbReference type="GO" id="GO:0051536">
    <property type="term" value="F:iron-sulfur cluster binding"/>
    <property type="evidence" value="ECO:0007669"/>
    <property type="project" value="UniProtKB-KW"/>
</dbReference>
<keyword evidence="3 10" id="KW-0808">Transferase</keyword>
<evidence type="ECO:0000313" key="11">
    <source>
        <dbReference type="Proteomes" id="UP000316304"/>
    </source>
</evidence>
<accession>A0A5C6CGN5</accession>
<sequence>MIYLDNNATTTIDPRVADVIAEVFRSGPCNASSQHAVGRAARLRIDDAIDTIASCLDSPLDQPGGPRLIFTSGGTESNNLALSGLADPAAPIVLSRIEHPSVIAVAEHLATQGREIRWLDVDGEGVAKVETLAELIQSGTQPAGLVSLMSANNETGVIQPIDEAARICRQRGTLLHVDATQSIGKVPLSLSQLGASAVTMSAHKFHGPPGIGALWLDGGVPLRPLLHGGEQQLESRPGTEPVALICGMALALQLATAGLHETQSLLSSLRDRLEQGLRSRHADLVVHGCSSAAANQPAPPRLPNTTCLSFPGADRQSMLMALDFAGIALSSGSACSSGSSPPSHVLLAMGKSAALVQSALRLGVSKFSTVEEIDDAIDRISLCYKRLGKKNDVEN</sequence>
<dbReference type="Gene3D" id="3.40.640.10">
    <property type="entry name" value="Type I PLP-dependent aspartate aminotransferase-like (Major domain)"/>
    <property type="match status" value="1"/>
</dbReference>
<evidence type="ECO:0000259" key="9">
    <source>
        <dbReference type="Pfam" id="PF00266"/>
    </source>
</evidence>
<evidence type="ECO:0000256" key="2">
    <source>
        <dbReference type="ARBA" id="ARBA00006490"/>
    </source>
</evidence>
<keyword evidence="5" id="KW-0663">Pyridoxal phosphate</keyword>
<comment type="caution">
    <text evidence="10">The sequence shown here is derived from an EMBL/GenBank/DDBJ whole genome shotgun (WGS) entry which is preliminary data.</text>
</comment>
<evidence type="ECO:0000256" key="1">
    <source>
        <dbReference type="ARBA" id="ARBA00001933"/>
    </source>
</evidence>
<comment type="similarity">
    <text evidence="2">Belongs to the class-V pyridoxal-phosphate-dependent aminotransferase family. NifS/IscS subfamily.</text>
</comment>
<dbReference type="RefSeq" id="WP_146595070.1">
    <property type="nucleotide sequence ID" value="NZ_SJPT01000004.1"/>
</dbReference>
<dbReference type="PIRSF" id="PIRSF005572">
    <property type="entry name" value="NifS"/>
    <property type="match status" value="1"/>
</dbReference>
<dbReference type="InterPro" id="IPR015421">
    <property type="entry name" value="PyrdxlP-dep_Trfase_major"/>
</dbReference>
<dbReference type="AlphaFoldDB" id="A0A5C6CGN5"/>
<protein>
    <submittedName>
        <fullName evidence="10">Cysteine desulfurase</fullName>
        <ecNumber evidence="10">2.8.1.7</ecNumber>
    </submittedName>
</protein>
<dbReference type="SUPFAM" id="SSF53383">
    <property type="entry name" value="PLP-dependent transferases"/>
    <property type="match status" value="1"/>
</dbReference>
<feature type="domain" description="Aminotransferase class V" evidence="9">
    <location>
        <begin position="2"/>
        <end position="374"/>
    </location>
</feature>
<dbReference type="Proteomes" id="UP000316304">
    <property type="component" value="Unassembled WGS sequence"/>
</dbReference>
<gene>
    <name evidence="10" type="primary">nifS</name>
    <name evidence="10" type="ORF">Pla52o_28880</name>
</gene>
<dbReference type="GO" id="GO:0046872">
    <property type="term" value="F:metal ion binding"/>
    <property type="evidence" value="ECO:0007669"/>
    <property type="project" value="UniProtKB-KW"/>
</dbReference>
<keyword evidence="7" id="KW-0411">Iron-sulfur</keyword>
<keyword evidence="6" id="KW-0408">Iron</keyword>
<evidence type="ECO:0000313" key="10">
    <source>
        <dbReference type="EMBL" id="TWU23352.1"/>
    </source>
</evidence>
<evidence type="ECO:0000256" key="7">
    <source>
        <dbReference type="ARBA" id="ARBA00023014"/>
    </source>
</evidence>
<dbReference type="Pfam" id="PF00266">
    <property type="entry name" value="Aminotran_5"/>
    <property type="match status" value="1"/>
</dbReference>
<dbReference type="PANTHER" id="PTHR11601:SF34">
    <property type="entry name" value="CYSTEINE DESULFURASE"/>
    <property type="match status" value="1"/>
</dbReference>
<reference evidence="10 11" key="1">
    <citation type="submission" date="2019-02" db="EMBL/GenBank/DDBJ databases">
        <title>Deep-cultivation of Planctomycetes and their phenomic and genomic characterization uncovers novel biology.</title>
        <authorList>
            <person name="Wiegand S."/>
            <person name="Jogler M."/>
            <person name="Boedeker C."/>
            <person name="Pinto D."/>
            <person name="Vollmers J."/>
            <person name="Rivas-Marin E."/>
            <person name="Kohn T."/>
            <person name="Peeters S.H."/>
            <person name="Heuer A."/>
            <person name="Rast P."/>
            <person name="Oberbeckmann S."/>
            <person name="Bunk B."/>
            <person name="Jeske O."/>
            <person name="Meyerdierks A."/>
            <person name="Storesund J.E."/>
            <person name="Kallscheuer N."/>
            <person name="Luecker S."/>
            <person name="Lage O.M."/>
            <person name="Pohl T."/>
            <person name="Merkel B.J."/>
            <person name="Hornburger P."/>
            <person name="Mueller R.-W."/>
            <person name="Bruemmer F."/>
            <person name="Labrenz M."/>
            <person name="Spormann A.M."/>
            <person name="Op Den Camp H."/>
            <person name="Overmann J."/>
            <person name="Amann R."/>
            <person name="Jetten M.S.M."/>
            <person name="Mascher T."/>
            <person name="Medema M.H."/>
            <person name="Devos D.P."/>
            <person name="Kaster A.-K."/>
            <person name="Ovreas L."/>
            <person name="Rohde M."/>
            <person name="Galperin M.Y."/>
            <person name="Jogler C."/>
        </authorList>
    </citation>
    <scope>NUCLEOTIDE SEQUENCE [LARGE SCALE GENOMIC DNA]</scope>
    <source>
        <strain evidence="10 11">Pla52o</strain>
    </source>
</reference>
<dbReference type="InterPro" id="IPR015424">
    <property type="entry name" value="PyrdxlP-dep_Trfase"/>
</dbReference>
<dbReference type="InterPro" id="IPR000192">
    <property type="entry name" value="Aminotrans_V_dom"/>
</dbReference>
<evidence type="ECO:0000256" key="5">
    <source>
        <dbReference type="ARBA" id="ARBA00022898"/>
    </source>
</evidence>
<proteinExistence type="inferred from homology"/>
<evidence type="ECO:0000256" key="4">
    <source>
        <dbReference type="ARBA" id="ARBA00022723"/>
    </source>
</evidence>
<dbReference type="InterPro" id="IPR015422">
    <property type="entry name" value="PyrdxlP-dep_Trfase_small"/>
</dbReference>
<organism evidence="10 11">
    <name type="scientific">Novipirellula galeiformis</name>
    <dbReference type="NCBI Taxonomy" id="2528004"/>
    <lineage>
        <taxon>Bacteria</taxon>
        <taxon>Pseudomonadati</taxon>
        <taxon>Planctomycetota</taxon>
        <taxon>Planctomycetia</taxon>
        <taxon>Pirellulales</taxon>
        <taxon>Pirellulaceae</taxon>
        <taxon>Novipirellula</taxon>
    </lineage>
</organism>